<comment type="catalytic activity">
    <reaction evidence="1">
        <text>D-glucono-1,5-lactone + H2O = D-gluconate + H(+)</text>
        <dbReference type="Rhea" id="RHEA:10440"/>
        <dbReference type="ChEBI" id="CHEBI:15377"/>
        <dbReference type="ChEBI" id="CHEBI:15378"/>
        <dbReference type="ChEBI" id="CHEBI:16217"/>
        <dbReference type="ChEBI" id="CHEBI:18391"/>
        <dbReference type="EC" id="3.1.1.17"/>
    </reaction>
</comment>
<sequence>METAARGQAAAAAAAVLVAVVVLSGLPMARPQQPPAPPPAPQPQIVQLTPPSVHGEGPHWDCGQNVLYYVDISGQMLHRYDPATKDLKSVHFDGPVSPAVPVLGTLDQLAVGVGTDLVLVTVDWGAVGVEPHVNQTVTLLASVDHDKPDNRFNDGKADRRGRLWIGTMGPEPVVGQVTLGRGSLFRFEASSGSVRGSEAMDVQKVLSPVDISNGLAWNDIETLMYYIDTPSGRIDVFDFDPDKGVISNGRPAFDLRANNITGHPDGMTMDVDGNLWVACFDGSQVIKVDPVAGRLLQQVPIPASRVTSVVFGGRDLSTLFVTTMSKGLTGEQLAAQPAAGSLFAVTGLGTSGQRPGSRKAVVRK</sequence>
<dbReference type="GO" id="GO:0030234">
    <property type="term" value="F:enzyme regulator activity"/>
    <property type="evidence" value="ECO:0007669"/>
    <property type="project" value="InterPro"/>
</dbReference>
<evidence type="ECO:0000313" key="18">
    <source>
        <dbReference type="EMBL" id="KAJ1527241.1"/>
    </source>
</evidence>
<feature type="binding site" evidence="15">
    <location>
        <position position="153"/>
    </location>
    <ligand>
        <name>substrate</name>
    </ligand>
</feature>
<keyword evidence="11" id="KW-0378">Hydrolase</keyword>
<reference evidence="18" key="1">
    <citation type="submission" date="2022-12" db="EMBL/GenBank/DDBJ databases">
        <title>Chromosome-level genome assembly of the bean flower thrips Megalurothrips usitatus.</title>
        <authorList>
            <person name="Ma L."/>
            <person name="Liu Q."/>
            <person name="Li H."/>
            <person name="Cai W."/>
        </authorList>
    </citation>
    <scope>NUCLEOTIDE SEQUENCE</scope>
    <source>
        <strain evidence="18">Cailab_2022a</strain>
    </source>
</reference>
<dbReference type="SUPFAM" id="SSF63829">
    <property type="entry name" value="Calcium-dependent phosphotriesterase"/>
    <property type="match status" value="1"/>
</dbReference>
<dbReference type="Gene3D" id="2.120.10.30">
    <property type="entry name" value="TolB, C-terminal domain"/>
    <property type="match status" value="1"/>
</dbReference>
<evidence type="ECO:0000256" key="11">
    <source>
        <dbReference type="ARBA" id="ARBA00022801"/>
    </source>
</evidence>
<dbReference type="InterPro" id="IPR008367">
    <property type="entry name" value="Regucalcin"/>
</dbReference>
<feature type="binding site" evidence="15">
    <location>
        <position position="56"/>
    </location>
    <ligand>
        <name>a divalent metal cation</name>
        <dbReference type="ChEBI" id="CHEBI:60240"/>
    </ligand>
</feature>
<evidence type="ECO:0000256" key="5">
    <source>
        <dbReference type="ARBA" id="ARBA00004496"/>
    </source>
</evidence>
<evidence type="ECO:0000256" key="1">
    <source>
        <dbReference type="ARBA" id="ARBA00001589"/>
    </source>
</evidence>
<dbReference type="InterPro" id="IPR005511">
    <property type="entry name" value="SMP-30"/>
</dbReference>
<evidence type="ECO:0000256" key="16">
    <source>
        <dbReference type="SAM" id="MobiDB-lite"/>
    </source>
</evidence>
<keyword evidence="9" id="KW-0963">Cytoplasm</keyword>
<comment type="similarity">
    <text evidence="6">Belongs to the SMP-30/CGR1 family.</text>
</comment>
<comment type="caution">
    <text evidence="18">The sequence shown here is derived from an EMBL/GenBank/DDBJ whole genome shotgun (WGS) entry which is preliminary data.</text>
</comment>
<comment type="cofactor">
    <cofactor evidence="3">
        <name>Mn(2+)</name>
        <dbReference type="ChEBI" id="CHEBI:29035"/>
    </cofactor>
</comment>
<dbReference type="PANTHER" id="PTHR10907">
    <property type="entry name" value="REGUCALCIN"/>
    <property type="match status" value="1"/>
</dbReference>
<dbReference type="PRINTS" id="PR01790">
    <property type="entry name" value="SMP30FAMILY"/>
</dbReference>
<evidence type="ECO:0000259" key="17">
    <source>
        <dbReference type="Pfam" id="PF08450"/>
    </source>
</evidence>
<evidence type="ECO:0000256" key="2">
    <source>
        <dbReference type="ARBA" id="ARBA00001913"/>
    </source>
</evidence>
<evidence type="ECO:0000256" key="4">
    <source>
        <dbReference type="ARBA" id="ARBA00001946"/>
    </source>
</evidence>
<dbReference type="GO" id="GO:0004341">
    <property type="term" value="F:gluconolactonase activity"/>
    <property type="evidence" value="ECO:0007669"/>
    <property type="project" value="UniProtKB-EC"/>
</dbReference>
<evidence type="ECO:0000256" key="7">
    <source>
        <dbReference type="ARBA" id="ARBA00013227"/>
    </source>
</evidence>
<dbReference type="EC" id="3.1.1.17" evidence="7"/>
<feature type="active site" description="Proton donor/acceptor" evidence="14">
    <location>
        <position position="265"/>
    </location>
</feature>
<keyword evidence="10 15" id="KW-0479">Metal-binding</keyword>
<feature type="compositionally biased region" description="Pro residues" evidence="16">
    <location>
        <begin position="32"/>
        <end position="42"/>
    </location>
</feature>
<feature type="binding site" evidence="15">
    <location>
        <position position="151"/>
    </location>
    <ligand>
        <name>substrate</name>
    </ligand>
</feature>
<dbReference type="PANTHER" id="PTHR10907:SF47">
    <property type="entry name" value="REGUCALCIN"/>
    <property type="match status" value="1"/>
</dbReference>
<comment type="cofactor">
    <cofactor evidence="2">
        <name>Ca(2+)</name>
        <dbReference type="ChEBI" id="CHEBI:29108"/>
    </cofactor>
</comment>
<comment type="subcellular location">
    <subcellularLocation>
        <location evidence="5">Cytoplasm</location>
    </subcellularLocation>
</comment>
<evidence type="ECO:0000256" key="10">
    <source>
        <dbReference type="ARBA" id="ARBA00022723"/>
    </source>
</evidence>
<feature type="binding site" evidence="15">
    <location>
        <position position="213"/>
    </location>
    <ligand>
        <name>a divalent metal cation</name>
        <dbReference type="ChEBI" id="CHEBI:60240"/>
    </ligand>
</feature>
<evidence type="ECO:0000256" key="13">
    <source>
        <dbReference type="ARBA" id="ARBA00032464"/>
    </source>
</evidence>
<evidence type="ECO:0000256" key="3">
    <source>
        <dbReference type="ARBA" id="ARBA00001936"/>
    </source>
</evidence>
<evidence type="ECO:0000256" key="12">
    <source>
        <dbReference type="ARBA" id="ARBA00022837"/>
    </source>
</evidence>
<organism evidence="18 19">
    <name type="scientific">Megalurothrips usitatus</name>
    <name type="common">bean blossom thrips</name>
    <dbReference type="NCBI Taxonomy" id="439358"/>
    <lineage>
        <taxon>Eukaryota</taxon>
        <taxon>Metazoa</taxon>
        <taxon>Ecdysozoa</taxon>
        <taxon>Arthropoda</taxon>
        <taxon>Hexapoda</taxon>
        <taxon>Insecta</taxon>
        <taxon>Pterygota</taxon>
        <taxon>Neoptera</taxon>
        <taxon>Paraneoptera</taxon>
        <taxon>Thysanoptera</taxon>
        <taxon>Terebrantia</taxon>
        <taxon>Thripoidea</taxon>
        <taxon>Thripidae</taxon>
        <taxon>Megalurothrips</taxon>
    </lineage>
</organism>
<dbReference type="GO" id="GO:0019853">
    <property type="term" value="P:L-ascorbic acid biosynthetic process"/>
    <property type="evidence" value="ECO:0007669"/>
    <property type="project" value="TreeGrafter"/>
</dbReference>
<dbReference type="Pfam" id="PF08450">
    <property type="entry name" value="SGL"/>
    <property type="match status" value="1"/>
</dbReference>
<evidence type="ECO:0000313" key="19">
    <source>
        <dbReference type="Proteomes" id="UP001075354"/>
    </source>
</evidence>
<evidence type="ECO:0000256" key="6">
    <source>
        <dbReference type="ARBA" id="ARBA00008853"/>
    </source>
</evidence>
<dbReference type="EMBL" id="JAPTSV010000006">
    <property type="protein sequence ID" value="KAJ1527241.1"/>
    <property type="molecule type" value="Genomic_DNA"/>
</dbReference>
<dbReference type="InterPro" id="IPR013658">
    <property type="entry name" value="SGL"/>
</dbReference>
<feature type="region of interest" description="Disordered" evidence="16">
    <location>
        <begin position="30"/>
        <end position="56"/>
    </location>
</feature>
<dbReference type="FunFam" id="2.120.10.30:FF:000027">
    <property type="entry name" value="Regucalcin homologue"/>
    <property type="match status" value="1"/>
</dbReference>
<accession>A0AAV7XND9</accession>
<dbReference type="PRINTS" id="PR01791">
    <property type="entry name" value="REGUCALCIN"/>
</dbReference>
<dbReference type="AlphaFoldDB" id="A0AAV7XND9"/>
<evidence type="ECO:0000256" key="9">
    <source>
        <dbReference type="ARBA" id="ARBA00022490"/>
    </source>
</evidence>
<gene>
    <name evidence="18" type="ORF">ONE63_008766</name>
</gene>
<dbReference type="GO" id="GO:0005737">
    <property type="term" value="C:cytoplasm"/>
    <property type="evidence" value="ECO:0007669"/>
    <property type="project" value="UniProtKB-SubCell"/>
</dbReference>
<comment type="cofactor">
    <cofactor evidence="4">
        <name>Mg(2+)</name>
        <dbReference type="ChEBI" id="CHEBI:18420"/>
    </cofactor>
</comment>
<protein>
    <recommendedName>
        <fullName evidence="8">Regucalcin</fullName>
        <ecNumber evidence="7">3.1.1.17</ecNumber>
    </recommendedName>
    <alternativeName>
        <fullName evidence="13">Gluconolactonase</fullName>
    </alternativeName>
</protein>
<dbReference type="GO" id="GO:0005509">
    <property type="term" value="F:calcium ion binding"/>
    <property type="evidence" value="ECO:0007669"/>
    <property type="project" value="InterPro"/>
</dbReference>
<comment type="cofactor">
    <cofactor evidence="15">
        <name>Zn(2+)</name>
        <dbReference type="ChEBI" id="CHEBI:29105"/>
    </cofactor>
    <text evidence="15">Binds 1 divalent metal cation per subunit.</text>
</comment>
<feature type="domain" description="SMP-30/Gluconolactonase/LRE-like region" evidence="17">
    <location>
        <begin position="55"/>
        <end position="324"/>
    </location>
</feature>
<dbReference type="InterPro" id="IPR011042">
    <property type="entry name" value="6-blade_b-propeller_TolB-like"/>
</dbReference>
<evidence type="ECO:0000256" key="8">
    <source>
        <dbReference type="ARBA" id="ARBA00016808"/>
    </source>
</evidence>
<dbReference type="Proteomes" id="UP001075354">
    <property type="component" value="Chromosome 6"/>
</dbReference>
<keyword evidence="19" id="KW-1185">Reference proteome</keyword>
<feature type="binding site" evidence="15">
    <location>
        <position position="265"/>
    </location>
    <ligand>
        <name>a divalent metal cation</name>
        <dbReference type="ChEBI" id="CHEBI:60240"/>
    </ligand>
</feature>
<name>A0AAV7XND9_9NEOP</name>
<keyword evidence="15" id="KW-0862">Zinc</keyword>
<keyword evidence="12" id="KW-0106">Calcium</keyword>
<evidence type="ECO:0000256" key="14">
    <source>
        <dbReference type="PIRSR" id="PIRSR605511-1"/>
    </source>
</evidence>
<feature type="binding site" evidence="15">
    <location>
        <position position="171"/>
    </location>
    <ligand>
        <name>substrate</name>
    </ligand>
</feature>
<evidence type="ECO:0000256" key="15">
    <source>
        <dbReference type="PIRSR" id="PIRSR605511-2"/>
    </source>
</evidence>
<proteinExistence type="inferred from homology"/>